<dbReference type="HAMAP" id="MF_01448">
    <property type="entry name" value="UPF0473"/>
    <property type="match status" value="1"/>
</dbReference>
<dbReference type="EMBL" id="NDXJ01000017">
    <property type="protein sequence ID" value="OSP88570.1"/>
    <property type="molecule type" value="Genomic_DNA"/>
</dbReference>
<dbReference type="PANTHER" id="PTHR40066">
    <property type="entry name" value="UPF0473 PROTEIN CBO2561/CLC_2432"/>
    <property type="match status" value="1"/>
</dbReference>
<dbReference type="PANTHER" id="PTHR40066:SF1">
    <property type="entry name" value="UPF0473 PROTEIN CBO2561_CLC_2432"/>
    <property type="match status" value="1"/>
</dbReference>
<evidence type="ECO:0000313" key="10">
    <source>
        <dbReference type="Proteomes" id="UP000244870"/>
    </source>
</evidence>
<name>A0A0D1LJC1_9LACO</name>
<dbReference type="GeneID" id="66962158"/>
<dbReference type="Proteomes" id="UP000032287">
    <property type="component" value="Unassembled WGS sequence"/>
</dbReference>
<dbReference type="STRING" id="137591.AO080_07010"/>
<evidence type="ECO:0000313" key="7">
    <source>
        <dbReference type="Proteomes" id="UP000032287"/>
    </source>
</evidence>
<reference evidence="6 9" key="2">
    <citation type="submission" date="2017-04" db="EMBL/GenBank/DDBJ databases">
        <title>The genome sequence of Weissella cibaria isolated from wild Drosophila.</title>
        <authorList>
            <person name="Ricks N.J."/>
            <person name="Carroll C."/>
            <person name="Walters A."/>
            <person name="Newell P.D."/>
            <person name="Chaston J.M."/>
        </authorList>
    </citation>
    <scope>NUCLEOTIDE SEQUENCE [LARGE SCALE GENOMIC DNA]</scope>
    <source>
        <strain evidence="6 9">DmW_103</strain>
    </source>
</reference>
<evidence type="ECO:0000256" key="1">
    <source>
        <dbReference type="ARBA" id="ARBA00008439"/>
    </source>
</evidence>
<evidence type="ECO:0000313" key="3">
    <source>
        <dbReference type="EMBL" id="AWF95960.1"/>
    </source>
</evidence>
<evidence type="ECO:0000313" key="8">
    <source>
        <dbReference type="Proteomes" id="UP000032289"/>
    </source>
</evidence>
<dbReference type="InterPro" id="IPR009711">
    <property type="entry name" value="UPF0473"/>
</dbReference>
<evidence type="ECO:0000313" key="4">
    <source>
        <dbReference type="EMBL" id="KIU20031.1"/>
    </source>
</evidence>
<reference evidence="3 10" key="3">
    <citation type="submission" date="2017-04" db="EMBL/GenBank/DDBJ databases">
        <title>Weissella cibaria strain m2 complete genome.</title>
        <authorList>
            <person name="Pan Q."/>
            <person name="Tan M."/>
            <person name="Yao F."/>
            <person name="Su S."/>
        </authorList>
    </citation>
    <scope>NUCLEOTIDE SEQUENCE [LARGE SCALE GENOMIC DNA]</scope>
    <source>
        <strain evidence="3 10">M2</strain>
    </source>
</reference>
<protein>
    <recommendedName>
        <fullName evidence="2">UPF0473 protein ab3b_02204</fullName>
    </recommendedName>
</protein>
<dbReference type="Proteomes" id="UP000032289">
    <property type="component" value="Unassembled WGS sequence"/>
</dbReference>
<dbReference type="OrthoDB" id="2086132at2"/>
<accession>A0A0D1LJC1</accession>
<evidence type="ECO:0000313" key="9">
    <source>
        <dbReference type="Proteomes" id="UP000193588"/>
    </source>
</evidence>
<sequence>MDEEQDIITLVDDNGDEQLFEVLFTFKSEDFGKSYIVLYPAGAGEDEEVEMLAYIFDPEETAASTEGGLTPIEDDAEWSMVEERLNQFLDEQED</sequence>
<dbReference type="EMBL" id="JWHT01000059">
    <property type="protein sequence ID" value="KIU20525.1"/>
    <property type="molecule type" value="Genomic_DNA"/>
</dbReference>
<keyword evidence="7" id="KW-1185">Reference proteome</keyword>
<reference evidence="5 8" key="1">
    <citation type="journal article" date="2015" name="Microbiology (Mosc.)">
        <title>Genomics of the Weissella cibaria species with an examination of its metabolic traits.</title>
        <authorList>
            <person name="Lynch K.M."/>
            <person name="Lucid A."/>
            <person name="Arendt E.K."/>
            <person name="Sleator R.D."/>
            <person name="Lucey B."/>
            <person name="Coffey A."/>
        </authorList>
    </citation>
    <scope>NUCLEOTIDE SEQUENCE [LARGE SCALE GENOMIC DNA]</scope>
    <source>
        <strain evidence="5 8">AB3b</strain>
        <strain evidence="4">MG1</strain>
    </source>
</reference>
<dbReference type="Proteomes" id="UP000193588">
    <property type="component" value="Unassembled WGS sequence"/>
</dbReference>
<comment type="similarity">
    <text evidence="1 2">Belongs to the UPF0473 family.</text>
</comment>
<dbReference type="EMBL" id="CP020928">
    <property type="protein sequence ID" value="AWF95960.1"/>
    <property type="molecule type" value="Genomic_DNA"/>
</dbReference>
<dbReference type="EMBL" id="JWHU01000028">
    <property type="protein sequence ID" value="KIU20031.1"/>
    <property type="molecule type" value="Genomic_DNA"/>
</dbReference>
<dbReference type="AlphaFoldDB" id="A0A0D1LJC1"/>
<gene>
    <name evidence="5" type="ORF">ab3b_02204</name>
    <name evidence="3" type="ORF">B6254_1566</name>
    <name evidence="6" type="ORF">B9D04_10415</name>
    <name evidence="4" type="ORF">QX99_01477</name>
</gene>
<dbReference type="eggNOG" id="COG3906">
    <property type="taxonomic scope" value="Bacteria"/>
</dbReference>
<evidence type="ECO:0000313" key="5">
    <source>
        <dbReference type="EMBL" id="KIU20525.1"/>
    </source>
</evidence>
<evidence type="ECO:0000256" key="2">
    <source>
        <dbReference type="HAMAP-Rule" id="MF_01448"/>
    </source>
</evidence>
<dbReference type="KEGG" id="wcb:AO080_07010"/>
<dbReference type="Proteomes" id="UP000244870">
    <property type="component" value="Chromosome"/>
</dbReference>
<dbReference type="Pfam" id="PF06949">
    <property type="entry name" value="DUF1292"/>
    <property type="match status" value="1"/>
</dbReference>
<dbReference type="RefSeq" id="WP_010369772.1">
    <property type="nucleotide sequence ID" value="NZ_BJEF01000012.1"/>
</dbReference>
<organism evidence="5 8">
    <name type="scientific">Weissella cibaria</name>
    <dbReference type="NCBI Taxonomy" id="137591"/>
    <lineage>
        <taxon>Bacteria</taxon>
        <taxon>Bacillati</taxon>
        <taxon>Bacillota</taxon>
        <taxon>Bacilli</taxon>
        <taxon>Lactobacillales</taxon>
        <taxon>Lactobacillaceae</taxon>
        <taxon>Weissella</taxon>
    </lineage>
</organism>
<dbReference type="PATRIC" id="fig|137591.24.peg.2153"/>
<evidence type="ECO:0000313" key="6">
    <source>
        <dbReference type="EMBL" id="OSP88570.1"/>
    </source>
</evidence>
<dbReference type="NCBIfam" id="NF010217">
    <property type="entry name" value="PRK13678.1-4"/>
    <property type="match status" value="1"/>
</dbReference>
<proteinExistence type="inferred from homology"/>